<keyword evidence="4" id="KW-0547">Nucleotide-binding</keyword>
<protein>
    <submittedName>
        <fullName evidence="4">ATP-binding protein</fullName>
    </submittedName>
</protein>
<dbReference type="InterPro" id="IPR003594">
    <property type="entry name" value="HATPase_dom"/>
</dbReference>
<evidence type="ECO:0000313" key="4">
    <source>
        <dbReference type="EMBL" id="MCT2558436.1"/>
    </source>
</evidence>
<feature type="domain" description="Histidine kinase/HSP90-like ATPase" evidence="3">
    <location>
        <begin position="15"/>
        <end position="129"/>
    </location>
</feature>
<organism evidence="4 5">
    <name type="scientific">Tsuneonella litorea</name>
    <dbReference type="NCBI Taxonomy" id="2976475"/>
    <lineage>
        <taxon>Bacteria</taxon>
        <taxon>Pseudomonadati</taxon>
        <taxon>Pseudomonadota</taxon>
        <taxon>Alphaproteobacteria</taxon>
        <taxon>Sphingomonadales</taxon>
        <taxon>Erythrobacteraceae</taxon>
        <taxon>Tsuneonella</taxon>
    </lineage>
</organism>
<accession>A0A9X3A7I1</accession>
<dbReference type="Pfam" id="PF13581">
    <property type="entry name" value="HATPase_c_2"/>
    <property type="match status" value="1"/>
</dbReference>
<sequence length="139" mass="14309">MLADLAEGEDPGAVIAAALAAASDFAQDSALGEDSRARFMVVVEELIANSARHGRVGGALSVGLVIRTQGEGSIEVVLEDDGPAFDPTARTAFSGPDPETGGGVGLELVKAWAKEIRYERGGGRNRIHVVLDRALGSPA</sequence>
<keyword evidence="1" id="KW-0723">Serine/threonine-protein kinase</keyword>
<evidence type="ECO:0000259" key="3">
    <source>
        <dbReference type="Pfam" id="PF13581"/>
    </source>
</evidence>
<dbReference type="InterPro" id="IPR050267">
    <property type="entry name" value="Anti-sigma-factor_SerPK"/>
</dbReference>
<dbReference type="Proteomes" id="UP001142648">
    <property type="component" value="Unassembled WGS sequence"/>
</dbReference>
<name>A0A9X3A7I1_9SPHN</name>
<proteinExistence type="predicted"/>
<keyword evidence="1" id="KW-0808">Transferase</keyword>
<evidence type="ECO:0000256" key="2">
    <source>
        <dbReference type="SAM" id="MobiDB-lite"/>
    </source>
</evidence>
<dbReference type="AlphaFoldDB" id="A0A9X3A7I1"/>
<dbReference type="GO" id="GO:0005524">
    <property type="term" value="F:ATP binding"/>
    <property type="evidence" value="ECO:0007669"/>
    <property type="project" value="UniProtKB-KW"/>
</dbReference>
<dbReference type="PANTHER" id="PTHR35526">
    <property type="entry name" value="ANTI-SIGMA-F FACTOR RSBW-RELATED"/>
    <property type="match status" value="1"/>
</dbReference>
<keyword evidence="5" id="KW-1185">Reference proteome</keyword>
<dbReference type="GO" id="GO:0004674">
    <property type="term" value="F:protein serine/threonine kinase activity"/>
    <property type="evidence" value="ECO:0007669"/>
    <property type="project" value="UniProtKB-KW"/>
</dbReference>
<dbReference type="PANTHER" id="PTHR35526:SF3">
    <property type="entry name" value="ANTI-SIGMA-F FACTOR RSBW"/>
    <property type="match status" value="1"/>
</dbReference>
<gene>
    <name evidence="4" type="ORF">N0B51_05530</name>
</gene>
<dbReference type="SUPFAM" id="SSF55874">
    <property type="entry name" value="ATPase domain of HSP90 chaperone/DNA topoisomerase II/histidine kinase"/>
    <property type="match status" value="1"/>
</dbReference>
<reference evidence="4" key="1">
    <citation type="submission" date="2022-09" db="EMBL/GenBank/DDBJ databases">
        <title>The genome sequence of Tsuneonella sp. YG55.</title>
        <authorList>
            <person name="Liu Y."/>
        </authorList>
    </citation>
    <scope>NUCLEOTIDE SEQUENCE</scope>
    <source>
        <strain evidence="4">YG55</strain>
    </source>
</reference>
<feature type="region of interest" description="Disordered" evidence="2">
    <location>
        <begin position="80"/>
        <end position="101"/>
    </location>
</feature>
<comment type="caution">
    <text evidence="4">The sequence shown here is derived from an EMBL/GenBank/DDBJ whole genome shotgun (WGS) entry which is preliminary data.</text>
</comment>
<dbReference type="EMBL" id="JAOAMV010000002">
    <property type="protein sequence ID" value="MCT2558436.1"/>
    <property type="molecule type" value="Genomic_DNA"/>
</dbReference>
<evidence type="ECO:0000313" key="5">
    <source>
        <dbReference type="Proteomes" id="UP001142648"/>
    </source>
</evidence>
<dbReference type="InterPro" id="IPR036890">
    <property type="entry name" value="HATPase_C_sf"/>
</dbReference>
<keyword evidence="4" id="KW-0067">ATP-binding</keyword>
<dbReference type="CDD" id="cd16936">
    <property type="entry name" value="HATPase_RsbW-like"/>
    <property type="match status" value="1"/>
</dbReference>
<dbReference type="Gene3D" id="3.30.565.10">
    <property type="entry name" value="Histidine kinase-like ATPase, C-terminal domain"/>
    <property type="match status" value="1"/>
</dbReference>
<dbReference type="RefSeq" id="WP_259961488.1">
    <property type="nucleotide sequence ID" value="NZ_JAOAMV010000002.1"/>
</dbReference>
<evidence type="ECO:0000256" key="1">
    <source>
        <dbReference type="ARBA" id="ARBA00022527"/>
    </source>
</evidence>
<keyword evidence="1" id="KW-0418">Kinase</keyword>